<sequence length="133" mass="14462">MALVAISCDHDRAEALCISFVPPTVPTEFDPLTIPSSSFDSLISLGEPDDLPRSSTPFWLQALFYLYSPGSVVKPAPGTHVDVLGTEDGEVVTLRTTIFCEAGSVAMRIEGGCEAWKVYVVGWNDWPVAEWVD</sequence>
<dbReference type="Proteomes" id="UP001056384">
    <property type="component" value="Chromosome 2"/>
</dbReference>
<name>A0A9Q9EH52_9PEZI</name>
<gene>
    <name evidence="1" type="ORF">Slin15195_G022670</name>
</gene>
<reference evidence="1" key="1">
    <citation type="submission" date="2022-06" db="EMBL/GenBank/DDBJ databases">
        <title>Complete genome sequences of two strains of the flax pathogen Septoria linicola.</title>
        <authorList>
            <person name="Lapalu N."/>
            <person name="Simon A."/>
            <person name="Demenou B."/>
            <person name="Paumier D."/>
            <person name="Guillot M.-P."/>
            <person name="Gout L."/>
            <person name="Valade R."/>
        </authorList>
    </citation>
    <scope>NUCLEOTIDE SEQUENCE</scope>
    <source>
        <strain evidence="1">SE15195</strain>
    </source>
</reference>
<keyword evidence="2" id="KW-1185">Reference proteome</keyword>
<proteinExistence type="predicted"/>
<protein>
    <submittedName>
        <fullName evidence="1">Uncharacterized protein</fullName>
    </submittedName>
</protein>
<evidence type="ECO:0000313" key="2">
    <source>
        <dbReference type="Proteomes" id="UP001056384"/>
    </source>
</evidence>
<organism evidence="1 2">
    <name type="scientific">Septoria linicola</name>
    <dbReference type="NCBI Taxonomy" id="215465"/>
    <lineage>
        <taxon>Eukaryota</taxon>
        <taxon>Fungi</taxon>
        <taxon>Dikarya</taxon>
        <taxon>Ascomycota</taxon>
        <taxon>Pezizomycotina</taxon>
        <taxon>Dothideomycetes</taxon>
        <taxon>Dothideomycetidae</taxon>
        <taxon>Mycosphaerellales</taxon>
        <taxon>Mycosphaerellaceae</taxon>
        <taxon>Septoria</taxon>
    </lineage>
</organism>
<accession>A0A9Q9EH52</accession>
<dbReference type="EMBL" id="CP099419">
    <property type="protein sequence ID" value="USW48948.1"/>
    <property type="molecule type" value="Genomic_DNA"/>
</dbReference>
<dbReference type="AlphaFoldDB" id="A0A9Q9EH52"/>
<evidence type="ECO:0000313" key="1">
    <source>
        <dbReference type="EMBL" id="USW48948.1"/>
    </source>
</evidence>